<evidence type="ECO:0000256" key="2">
    <source>
        <dbReference type="ARBA" id="ARBA00006706"/>
    </source>
</evidence>
<evidence type="ECO:0000313" key="8">
    <source>
        <dbReference type="EMBL" id="PIW19024.1"/>
    </source>
</evidence>
<organism evidence="8 9">
    <name type="scientific">bacterium (Candidatus Blackallbacteria) CG17_big_fil_post_rev_8_21_14_2_50_48_46</name>
    <dbReference type="NCBI Taxonomy" id="2014261"/>
    <lineage>
        <taxon>Bacteria</taxon>
        <taxon>Candidatus Blackallbacteria</taxon>
    </lineage>
</organism>
<evidence type="ECO:0008006" key="10">
    <source>
        <dbReference type="Google" id="ProtNLM"/>
    </source>
</evidence>
<evidence type="ECO:0000313" key="9">
    <source>
        <dbReference type="Proteomes" id="UP000231019"/>
    </source>
</evidence>
<dbReference type="GO" id="GO:0046872">
    <property type="term" value="F:metal ion binding"/>
    <property type="evidence" value="ECO:0007669"/>
    <property type="project" value="UniProtKB-KW"/>
</dbReference>
<dbReference type="SUPFAM" id="SSF48576">
    <property type="entry name" value="Terpenoid synthases"/>
    <property type="match status" value="1"/>
</dbReference>
<dbReference type="InterPro" id="IPR053378">
    <property type="entry name" value="Prenyl_diphosphate_synthase"/>
</dbReference>
<comment type="cofactor">
    <cofactor evidence="1">
        <name>Mg(2+)</name>
        <dbReference type="ChEBI" id="CHEBI:18420"/>
    </cofactor>
</comment>
<dbReference type="GO" id="GO:0005737">
    <property type="term" value="C:cytoplasm"/>
    <property type="evidence" value="ECO:0007669"/>
    <property type="project" value="UniProtKB-ARBA"/>
</dbReference>
<dbReference type="NCBIfam" id="NF045485">
    <property type="entry name" value="FPPsyn"/>
    <property type="match status" value="1"/>
</dbReference>
<reference evidence="8 9" key="1">
    <citation type="submission" date="2017-09" db="EMBL/GenBank/DDBJ databases">
        <title>Depth-based differentiation of microbial function through sediment-hosted aquifers and enrichment of novel symbionts in the deep terrestrial subsurface.</title>
        <authorList>
            <person name="Probst A.J."/>
            <person name="Ladd B."/>
            <person name="Jarett J.K."/>
            <person name="Geller-Mcgrath D.E."/>
            <person name="Sieber C.M."/>
            <person name="Emerson J.B."/>
            <person name="Anantharaman K."/>
            <person name="Thomas B.C."/>
            <person name="Malmstrom R."/>
            <person name="Stieglmeier M."/>
            <person name="Klingl A."/>
            <person name="Woyke T."/>
            <person name="Ryan C.M."/>
            <person name="Banfield J.F."/>
        </authorList>
    </citation>
    <scope>NUCLEOTIDE SEQUENCE [LARGE SCALE GENOMIC DNA]</scope>
    <source>
        <strain evidence="8">CG17_big_fil_post_rev_8_21_14_2_50_48_46</strain>
    </source>
</reference>
<dbReference type="CDD" id="cd00685">
    <property type="entry name" value="Trans_IPPS_HT"/>
    <property type="match status" value="1"/>
</dbReference>
<dbReference type="AlphaFoldDB" id="A0A2M7GAA0"/>
<evidence type="ECO:0000256" key="3">
    <source>
        <dbReference type="ARBA" id="ARBA00022679"/>
    </source>
</evidence>
<dbReference type="GO" id="GO:0004659">
    <property type="term" value="F:prenyltransferase activity"/>
    <property type="evidence" value="ECO:0007669"/>
    <property type="project" value="InterPro"/>
</dbReference>
<dbReference type="InterPro" id="IPR000092">
    <property type="entry name" value="Polyprenyl_synt"/>
</dbReference>
<dbReference type="FunFam" id="1.10.600.10:FF:000001">
    <property type="entry name" value="Geranylgeranyl diphosphate synthase"/>
    <property type="match status" value="1"/>
</dbReference>
<name>A0A2M7GAA0_9BACT</name>
<dbReference type="Pfam" id="PF00348">
    <property type="entry name" value="polyprenyl_synt"/>
    <property type="match status" value="1"/>
</dbReference>
<evidence type="ECO:0000256" key="1">
    <source>
        <dbReference type="ARBA" id="ARBA00001946"/>
    </source>
</evidence>
<gene>
    <name evidence="8" type="ORF">COW36_02630</name>
</gene>
<keyword evidence="4" id="KW-0479">Metal-binding</keyword>
<dbReference type="InterPro" id="IPR033749">
    <property type="entry name" value="Polyprenyl_synt_CS"/>
</dbReference>
<keyword evidence="5" id="KW-0460">Magnesium</keyword>
<dbReference type="PROSITE" id="PS00723">
    <property type="entry name" value="POLYPRENYL_SYNTHASE_1"/>
    <property type="match status" value="1"/>
</dbReference>
<keyword evidence="3 7" id="KW-0808">Transferase</keyword>
<protein>
    <recommendedName>
        <fullName evidence="10">Polyprenyl synthetase</fullName>
    </recommendedName>
</protein>
<keyword evidence="6" id="KW-0414">Isoprene biosynthesis</keyword>
<proteinExistence type="inferred from homology"/>
<evidence type="ECO:0000256" key="7">
    <source>
        <dbReference type="RuleBase" id="RU004466"/>
    </source>
</evidence>
<accession>A0A2M7GAA0</accession>
<dbReference type="InterPro" id="IPR008949">
    <property type="entry name" value="Isoprenoid_synthase_dom_sf"/>
</dbReference>
<dbReference type="EMBL" id="PFFQ01000006">
    <property type="protein sequence ID" value="PIW19024.1"/>
    <property type="molecule type" value="Genomic_DNA"/>
</dbReference>
<dbReference type="Proteomes" id="UP000231019">
    <property type="component" value="Unassembled WGS sequence"/>
</dbReference>
<comment type="caution">
    <text evidence="8">The sequence shown here is derived from an EMBL/GenBank/DDBJ whole genome shotgun (WGS) entry which is preliminary data.</text>
</comment>
<sequence length="312" mass="34272">MYNGGKNRQLETIHTMTETLRLASHLQPWQARIDQSLKAWLEATVAPQLWEAMAYSVLNGGKRIRPLLVLLSCEALGANPEPALPVACSLELIHSYSLVHDDLPALDNDDWRRGRLSNHKQFGEALAILSGDALSTYAFELLSAPSSLPAEIQLQVIREIASASGPSGMCAGQVLDMFAEVSENKKLETITQIYRLKTGCLIRAAVRCGALIAQASPAQLAALTEYAEALGLAFQIQDDILDLTGSLDSLGKTPQKDVEQEKHTWPWAVGIDEAQKKVSLCLDKALQALDREPLVETHWLKAMAHYLVERQA</sequence>
<dbReference type="PANTHER" id="PTHR43281:SF1">
    <property type="entry name" value="FARNESYL DIPHOSPHATE SYNTHASE"/>
    <property type="match status" value="1"/>
</dbReference>
<evidence type="ECO:0000256" key="4">
    <source>
        <dbReference type="ARBA" id="ARBA00022723"/>
    </source>
</evidence>
<dbReference type="PROSITE" id="PS00444">
    <property type="entry name" value="POLYPRENYL_SYNTHASE_2"/>
    <property type="match status" value="1"/>
</dbReference>
<dbReference type="SFLD" id="SFLDG01017">
    <property type="entry name" value="Polyprenyl_Transferase_Like"/>
    <property type="match status" value="1"/>
</dbReference>
<evidence type="ECO:0000256" key="6">
    <source>
        <dbReference type="ARBA" id="ARBA00023229"/>
    </source>
</evidence>
<dbReference type="SFLD" id="SFLDS00005">
    <property type="entry name" value="Isoprenoid_Synthase_Type_I"/>
    <property type="match status" value="1"/>
</dbReference>
<comment type="similarity">
    <text evidence="2 7">Belongs to the FPP/GGPP synthase family.</text>
</comment>
<dbReference type="Gene3D" id="1.10.600.10">
    <property type="entry name" value="Farnesyl Diphosphate Synthase"/>
    <property type="match status" value="1"/>
</dbReference>
<dbReference type="GO" id="GO:0016114">
    <property type="term" value="P:terpenoid biosynthetic process"/>
    <property type="evidence" value="ECO:0007669"/>
    <property type="project" value="UniProtKB-ARBA"/>
</dbReference>
<dbReference type="PANTHER" id="PTHR43281">
    <property type="entry name" value="FARNESYL DIPHOSPHATE SYNTHASE"/>
    <property type="match status" value="1"/>
</dbReference>
<evidence type="ECO:0000256" key="5">
    <source>
        <dbReference type="ARBA" id="ARBA00022842"/>
    </source>
</evidence>